<organism evidence="1 2">
    <name type="scientific">Gigaspora margarita</name>
    <dbReference type="NCBI Taxonomy" id="4874"/>
    <lineage>
        <taxon>Eukaryota</taxon>
        <taxon>Fungi</taxon>
        <taxon>Fungi incertae sedis</taxon>
        <taxon>Mucoromycota</taxon>
        <taxon>Glomeromycotina</taxon>
        <taxon>Glomeromycetes</taxon>
        <taxon>Diversisporales</taxon>
        <taxon>Gigasporaceae</taxon>
        <taxon>Gigaspora</taxon>
    </lineage>
</organism>
<accession>A0ABN7XJV6</accession>
<dbReference type="Proteomes" id="UP000789901">
    <property type="component" value="Unassembled WGS sequence"/>
</dbReference>
<feature type="non-terminal residue" evidence="1">
    <location>
        <position position="1"/>
    </location>
</feature>
<proteinExistence type="predicted"/>
<feature type="non-terminal residue" evidence="1">
    <location>
        <position position="42"/>
    </location>
</feature>
<dbReference type="EMBL" id="CAJVQB010150990">
    <property type="protein sequence ID" value="CAG8855588.1"/>
    <property type="molecule type" value="Genomic_DNA"/>
</dbReference>
<protein>
    <submittedName>
        <fullName evidence="1">9445_t:CDS:1</fullName>
    </submittedName>
</protein>
<evidence type="ECO:0000313" key="1">
    <source>
        <dbReference type="EMBL" id="CAG8855588.1"/>
    </source>
</evidence>
<keyword evidence="2" id="KW-1185">Reference proteome</keyword>
<name>A0ABN7XJV6_GIGMA</name>
<comment type="caution">
    <text evidence="1">The sequence shown here is derived from an EMBL/GenBank/DDBJ whole genome shotgun (WGS) entry which is preliminary data.</text>
</comment>
<sequence>GINIVRLFKDITENGNHYIIVATEYLTKWSKAHAIPDITAST</sequence>
<reference evidence="1 2" key="1">
    <citation type="submission" date="2021-06" db="EMBL/GenBank/DDBJ databases">
        <authorList>
            <person name="Kallberg Y."/>
            <person name="Tangrot J."/>
            <person name="Rosling A."/>
        </authorList>
    </citation>
    <scope>NUCLEOTIDE SEQUENCE [LARGE SCALE GENOMIC DNA]</scope>
    <source>
        <strain evidence="1 2">120-4 pot B 10/14</strain>
    </source>
</reference>
<evidence type="ECO:0000313" key="2">
    <source>
        <dbReference type="Proteomes" id="UP000789901"/>
    </source>
</evidence>
<gene>
    <name evidence="1" type="ORF">GMARGA_LOCUS44409</name>
</gene>